<dbReference type="Proteomes" id="UP000019473">
    <property type="component" value="Unassembled WGS sequence"/>
</dbReference>
<dbReference type="RefSeq" id="XP_007759150.1">
    <property type="nucleotide sequence ID" value="XM_007760960.1"/>
</dbReference>
<sequence length="433" mass="48060">MEHSANPESERKGLVPPKKRQREDATLETLMNHAKRRSGPTRDSIDKSGSVQLQDSNRDEEVSVAKVLKFTRVKQTGQREGNGTHHSEHFLGKTPGRELDLPTFIQGPATPDPTIHPEPQARSAVKPVEFRRAKGTTPSKAPSISPEDDRDDLIASPSRLDGDITDQVTSSTTPADLSTIEETEKTARVVSWRNGSSTAPEKCSNEHCQAAGADVVGEIDSRPSCMACLVHWAHFGKARTKGRCRRKAQNNNQGDTWKIVCANPGCGITILLDGDRYKKNQEAMEHGGLVYCMPCGRYRLKLGRKYEGPDRPKEKCDKTKVFLAANSAGYYLCCNPNCEWDSRLGHVVQQKGSKGHMVHCQAPPRWIQGRLACLPCFRYSLTHEEWRPALSCEASIRKILDHIPSAEQGGSRSIREITNARHGLSLQQAEEEL</sequence>
<proteinExistence type="predicted"/>
<reference evidence="2 3" key="1">
    <citation type="submission" date="2013-03" db="EMBL/GenBank/DDBJ databases">
        <title>The Genome Sequence of Cladophialophora yegresii CBS 114405.</title>
        <authorList>
            <consortium name="The Broad Institute Genomics Platform"/>
            <person name="Cuomo C."/>
            <person name="de Hoog S."/>
            <person name="Gorbushina A."/>
            <person name="Walker B."/>
            <person name="Young S.K."/>
            <person name="Zeng Q."/>
            <person name="Gargeya S."/>
            <person name="Fitzgerald M."/>
            <person name="Haas B."/>
            <person name="Abouelleil A."/>
            <person name="Allen A.W."/>
            <person name="Alvarado L."/>
            <person name="Arachchi H.M."/>
            <person name="Berlin A.M."/>
            <person name="Chapman S.B."/>
            <person name="Gainer-Dewar J."/>
            <person name="Goldberg J."/>
            <person name="Griggs A."/>
            <person name="Gujja S."/>
            <person name="Hansen M."/>
            <person name="Howarth C."/>
            <person name="Imamovic A."/>
            <person name="Ireland A."/>
            <person name="Larimer J."/>
            <person name="McCowan C."/>
            <person name="Murphy C."/>
            <person name="Pearson M."/>
            <person name="Poon T.W."/>
            <person name="Priest M."/>
            <person name="Roberts A."/>
            <person name="Saif S."/>
            <person name="Shea T."/>
            <person name="Sisk P."/>
            <person name="Sykes S."/>
            <person name="Wortman J."/>
            <person name="Nusbaum C."/>
            <person name="Birren B."/>
        </authorList>
    </citation>
    <scope>NUCLEOTIDE SEQUENCE [LARGE SCALE GENOMIC DNA]</scope>
    <source>
        <strain evidence="2 3">CBS 114405</strain>
    </source>
</reference>
<keyword evidence="3" id="KW-1185">Reference proteome</keyword>
<protein>
    <submittedName>
        <fullName evidence="2">Uncharacterized protein</fullName>
    </submittedName>
</protein>
<evidence type="ECO:0000313" key="2">
    <source>
        <dbReference type="EMBL" id="EXJ56616.1"/>
    </source>
</evidence>
<dbReference type="AlphaFoldDB" id="W9VWL1"/>
<organism evidence="2 3">
    <name type="scientific">Cladophialophora yegresii CBS 114405</name>
    <dbReference type="NCBI Taxonomy" id="1182544"/>
    <lineage>
        <taxon>Eukaryota</taxon>
        <taxon>Fungi</taxon>
        <taxon>Dikarya</taxon>
        <taxon>Ascomycota</taxon>
        <taxon>Pezizomycotina</taxon>
        <taxon>Eurotiomycetes</taxon>
        <taxon>Chaetothyriomycetidae</taxon>
        <taxon>Chaetothyriales</taxon>
        <taxon>Herpotrichiellaceae</taxon>
        <taxon>Cladophialophora</taxon>
    </lineage>
</organism>
<evidence type="ECO:0000256" key="1">
    <source>
        <dbReference type="SAM" id="MobiDB-lite"/>
    </source>
</evidence>
<dbReference type="VEuPathDB" id="FungiDB:A1O7_06960"/>
<gene>
    <name evidence="2" type="ORF">A1O7_06960</name>
</gene>
<name>W9VWL1_9EURO</name>
<dbReference type="HOGENOM" id="CLU_633133_0_0_1"/>
<feature type="region of interest" description="Disordered" evidence="1">
    <location>
        <begin position="1"/>
        <end position="174"/>
    </location>
</feature>
<evidence type="ECO:0000313" key="3">
    <source>
        <dbReference type="Proteomes" id="UP000019473"/>
    </source>
</evidence>
<feature type="compositionally biased region" description="Basic and acidic residues" evidence="1">
    <location>
        <begin position="1"/>
        <end position="13"/>
    </location>
</feature>
<comment type="caution">
    <text evidence="2">The sequence shown here is derived from an EMBL/GenBank/DDBJ whole genome shotgun (WGS) entry which is preliminary data.</text>
</comment>
<feature type="compositionally biased region" description="Basic and acidic residues" evidence="1">
    <location>
        <begin position="82"/>
        <end position="100"/>
    </location>
</feature>
<dbReference type="EMBL" id="AMGW01000005">
    <property type="protein sequence ID" value="EXJ56616.1"/>
    <property type="molecule type" value="Genomic_DNA"/>
</dbReference>
<accession>W9VWL1</accession>
<dbReference type="GeneID" id="19181535"/>